<evidence type="ECO:0000313" key="4">
    <source>
        <dbReference type="Proteomes" id="UP000320762"/>
    </source>
</evidence>
<proteinExistence type="predicted"/>
<protein>
    <recommendedName>
        <fullName evidence="2">Protein kinase domain-containing protein</fullName>
    </recommendedName>
</protein>
<organism evidence="3 4">
    <name type="scientific">Schizophyllum amplum</name>
    <dbReference type="NCBI Taxonomy" id="97359"/>
    <lineage>
        <taxon>Eukaryota</taxon>
        <taxon>Fungi</taxon>
        <taxon>Dikarya</taxon>
        <taxon>Basidiomycota</taxon>
        <taxon>Agaricomycotina</taxon>
        <taxon>Agaricomycetes</taxon>
        <taxon>Agaricomycetidae</taxon>
        <taxon>Agaricales</taxon>
        <taxon>Schizophyllaceae</taxon>
        <taxon>Schizophyllum</taxon>
    </lineage>
</organism>
<dbReference type="GO" id="GO:0004672">
    <property type="term" value="F:protein kinase activity"/>
    <property type="evidence" value="ECO:0007669"/>
    <property type="project" value="InterPro"/>
</dbReference>
<accession>A0A550C2X3</accession>
<dbReference type="AlphaFoldDB" id="A0A550C2X3"/>
<feature type="compositionally biased region" description="Polar residues" evidence="1">
    <location>
        <begin position="669"/>
        <end position="687"/>
    </location>
</feature>
<evidence type="ECO:0000259" key="2">
    <source>
        <dbReference type="PROSITE" id="PS50011"/>
    </source>
</evidence>
<evidence type="ECO:0000256" key="1">
    <source>
        <dbReference type="SAM" id="MobiDB-lite"/>
    </source>
</evidence>
<dbReference type="SUPFAM" id="SSF56112">
    <property type="entry name" value="Protein kinase-like (PK-like)"/>
    <property type="match status" value="1"/>
</dbReference>
<dbReference type="PROSITE" id="PS50011">
    <property type="entry name" value="PROTEIN_KINASE_DOM"/>
    <property type="match status" value="1"/>
</dbReference>
<feature type="domain" description="Protein kinase" evidence="2">
    <location>
        <begin position="295"/>
        <end position="582"/>
    </location>
</feature>
<dbReference type="GO" id="GO:0005524">
    <property type="term" value="F:ATP binding"/>
    <property type="evidence" value="ECO:0007669"/>
    <property type="project" value="InterPro"/>
</dbReference>
<dbReference type="InterPro" id="IPR011009">
    <property type="entry name" value="Kinase-like_dom_sf"/>
</dbReference>
<name>A0A550C2X3_9AGAR</name>
<dbReference type="Proteomes" id="UP000320762">
    <property type="component" value="Unassembled WGS sequence"/>
</dbReference>
<comment type="caution">
    <text evidence="3">The sequence shown here is derived from an EMBL/GenBank/DDBJ whole genome shotgun (WGS) entry which is preliminary data.</text>
</comment>
<gene>
    <name evidence="3" type="ORF">BD626DRAFT_462816</name>
</gene>
<feature type="compositionally biased region" description="Polar residues" evidence="1">
    <location>
        <begin position="704"/>
        <end position="716"/>
    </location>
</feature>
<sequence length="813" mass="90585">MIFVPRPVEVSPLKTKLSSYPKAVIASMQAAHDPLKTHPIGYHEHADKLIADELKDAIELNVEGLNELLFPDSAFPESMPLDKLFDCMNEMSPTPLYDPKKQEWLNAPQFSVAHQELPIALFLDGLGNLGREVFKAHNIRIPEVRRWSANFRDTIFPAGILHRKPDIVNVVSGEEKSWNTSGADLQHKSNISSADAATTQLHDGGMNSLTSQDDRDYHVGIAITGQKMFTTYYDRSGCLQSEAIDIHAEPLLFLRVVLGLTLLDKRYLGYDPTIRVDEHGSRFVTVENKEYKIMERLDKQPGITGLGTVCWLCWPTASADPDVRVVIKSSWIDRSRKYTEDVYLQHARDNEISGVPKLVAYEVLALGGKPISTESLRKRLPGAKELSPYEVRDHARLVEEGHGVPLHCFASKSELLFAIRDAVATHQNLHDNAKILHSDISDKNIVLNSANPSGSRKGLLIDFNYAQFVRDPHDQTQVSAKGHRSCPTFFVACDLLNFGEIYKPAYYYDLESFVYVLINMGVCYAGPNGTLREGFSLLESELGLWMHDNKRVAGSVKQVTMSLRAQDDPFRRFLEENFHPYFEDIKPCVLELRQLVMRQDTRCTYKEFIEILTRHADALRLTELTAPPALAQVPVSTDSHSGQVAQVLAVPSSQPPTEVSDDDELVPEGNTQSLLRNDVKTSTSATSGARRGSATPVMGPPPTTDTSHQPATSTVSAPARIAPAQDKRITRLSLKRSAASASARPLGHLKSHFRGLKNMHWRVIQSLTTRRTSATAARSLKRTTLSNAKGATTARHDTFTTNVSRKRSLTCRK</sequence>
<dbReference type="Gene3D" id="1.10.510.10">
    <property type="entry name" value="Transferase(Phosphotransferase) domain 1"/>
    <property type="match status" value="1"/>
</dbReference>
<dbReference type="EMBL" id="VDMD01000030">
    <property type="protein sequence ID" value="TRM59110.1"/>
    <property type="molecule type" value="Genomic_DNA"/>
</dbReference>
<reference evidence="3 4" key="1">
    <citation type="journal article" date="2019" name="New Phytol.">
        <title>Comparative genomics reveals unique wood-decay strategies and fruiting body development in the Schizophyllaceae.</title>
        <authorList>
            <person name="Almasi E."/>
            <person name="Sahu N."/>
            <person name="Krizsan K."/>
            <person name="Balint B."/>
            <person name="Kovacs G.M."/>
            <person name="Kiss B."/>
            <person name="Cseklye J."/>
            <person name="Drula E."/>
            <person name="Henrissat B."/>
            <person name="Nagy I."/>
            <person name="Chovatia M."/>
            <person name="Adam C."/>
            <person name="LaButti K."/>
            <person name="Lipzen A."/>
            <person name="Riley R."/>
            <person name="Grigoriev I.V."/>
            <person name="Nagy L.G."/>
        </authorList>
    </citation>
    <scope>NUCLEOTIDE SEQUENCE [LARGE SCALE GENOMIC DNA]</scope>
    <source>
        <strain evidence="3 4">NL-1724</strain>
    </source>
</reference>
<dbReference type="Pfam" id="PF17667">
    <property type="entry name" value="Pkinase_fungal"/>
    <property type="match status" value="1"/>
</dbReference>
<evidence type="ECO:0000313" key="3">
    <source>
        <dbReference type="EMBL" id="TRM59110.1"/>
    </source>
</evidence>
<dbReference type="PANTHER" id="PTHR38248:SF2">
    <property type="entry name" value="FUNK1 11"/>
    <property type="match status" value="1"/>
</dbReference>
<keyword evidence="4" id="KW-1185">Reference proteome</keyword>
<feature type="region of interest" description="Disordered" evidence="1">
    <location>
        <begin position="651"/>
        <end position="729"/>
    </location>
</feature>
<dbReference type="PANTHER" id="PTHR38248">
    <property type="entry name" value="FUNK1 6"/>
    <property type="match status" value="1"/>
</dbReference>
<dbReference type="InterPro" id="IPR040976">
    <property type="entry name" value="Pkinase_fungal"/>
</dbReference>
<dbReference type="OrthoDB" id="5584477at2759"/>
<dbReference type="InterPro" id="IPR000719">
    <property type="entry name" value="Prot_kinase_dom"/>
</dbReference>
<dbReference type="STRING" id="97359.A0A550C2X3"/>